<sequence>MLVSFVLVTDGKHNTLEKSIDSIFTQTNEDYEVILICDNTMFENAKNDYVKNLFWKSKNIKLILNSSFQGASVSWNNAIDLAEGQYIKFLGQGDYVHKNYVEEIKNVIDRNATNKIDVLEYKVKFTDLGEGEETKVFLESNKIYNLKSEFHPFALTNVSLFNKIYRLKLLKDFGFRFRRFVRFDLLFVYKVLGQTENYIYIGDNFLEEKSIQPVQHSAFDQVNQWTHITNYYRRIAKYKELKDYLNYAYYKAMCHIWLWLIIKYDNKLLIKKAANFVLKKFSDKREDFIQNNKVFIEKRDSEFTEVCLDFSKYIKDILKQAK</sequence>
<dbReference type="PROSITE" id="PS00018">
    <property type="entry name" value="EF_HAND_1"/>
    <property type="match status" value="1"/>
</dbReference>
<evidence type="ECO:0000313" key="3">
    <source>
        <dbReference type="Proteomes" id="UP000094378"/>
    </source>
</evidence>
<dbReference type="InterPro" id="IPR001173">
    <property type="entry name" value="Glyco_trans_2-like"/>
</dbReference>
<dbReference type="STRING" id="216938.SHELI_v1c01030"/>
<evidence type="ECO:0000259" key="1">
    <source>
        <dbReference type="Pfam" id="PF00535"/>
    </source>
</evidence>
<dbReference type="EMBL" id="CP017015">
    <property type="protein sequence ID" value="AOG60058.1"/>
    <property type="molecule type" value="Genomic_DNA"/>
</dbReference>
<dbReference type="PANTHER" id="PTHR22916:SF3">
    <property type="entry name" value="UDP-GLCNAC:BETAGAL BETA-1,3-N-ACETYLGLUCOSAMINYLTRANSFERASE-LIKE PROTEIN 1"/>
    <property type="match status" value="1"/>
</dbReference>
<dbReference type="AlphaFoldDB" id="A0A1B3SJE8"/>
<dbReference type="Gene3D" id="3.90.550.10">
    <property type="entry name" value="Spore Coat Polysaccharide Biosynthesis Protein SpsA, Chain A"/>
    <property type="match status" value="1"/>
</dbReference>
<evidence type="ECO:0000313" key="2">
    <source>
        <dbReference type="EMBL" id="AOG60058.1"/>
    </source>
</evidence>
<protein>
    <submittedName>
        <fullName evidence="2">Glycosyltransferase</fullName>
    </submittedName>
</protein>
<keyword evidence="3" id="KW-1185">Reference proteome</keyword>
<dbReference type="Proteomes" id="UP000094378">
    <property type="component" value="Chromosome"/>
</dbReference>
<dbReference type="SUPFAM" id="SSF53448">
    <property type="entry name" value="Nucleotide-diphospho-sugar transferases"/>
    <property type="match status" value="1"/>
</dbReference>
<accession>A0A1B3SJE8</accession>
<keyword evidence="2" id="KW-0808">Transferase</keyword>
<dbReference type="RefSeq" id="WP_069115838.1">
    <property type="nucleotide sequence ID" value="NZ_CP017015.1"/>
</dbReference>
<dbReference type="InterPro" id="IPR029044">
    <property type="entry name" value="Nucleotide-diphossugar_trans"/>
</dbReference>
<organism evidence="2 3">
    <name type="scientific">Spiroplasma helicoides</name>
    <dbReference type="NCBI Taxonomy" id="216938"/>
    <lineage>
        <taxon>Bacteria</taxon>
        <taxon>Bacillati</taxon>
        <taxon>Mycoplasmatota</taxon>
        <taxon>Mollicutes</taxon>
        <taxon>Entomoplasmatales</taxon>
        <taxon>Spiroplasmataceae</taxon>
        <taxon>Spiroplasma</taxon>
    </lineage>
</organism>
<feature type="domain" description="Glycosyltransferase 2-like" evidence="1">
    <location>
        <begin position="11"/>
        <end position="168"/>
    </location>
</feature>
<dbReference type="Pfam" id="PF00535">
    <property type="entry name" value="Glycos_transf_2"/>
    <property type="match status" value="1"/>
</dbReference>
<name>A0A1B3SJE8_9MOLU</name>
<dbReference type="OrthoDB" id="387866at2"/>
<proteinExistence type="predicted"/>
<dbReference type="CDD" id="cd00761">
    <property type="entry name" value="Glyco_tranf_GTA_type"/>
    <property type="match status" value="1"/>
</dbReference>
<dbReference type="GO" id="GO:0016758">
    <property type="term" value="F:hexosyltransferase activity"/>
    <property type="evidence" value="ECO:0007669"/>
    <property type="project" value="UniProtKB-ARBA"/>
</dbReference>
<dbReference type="KEGG" id="shj:SHELI_v1c01030"/>
<reference evidence="2 3" key="1">
    <citation type="submission" date="2016-08" db="EMBL/GenBank/DDBJ databases">
        <title>Complete genome sequence of Spiroplasma helicoides TABS-2 (DSM 22551).</title>
        <authorList>
            <person name="Shen W.-Y."/>
            <person name="Lo W.-S."/>
            <person name="Lai Y.-C."/>
            <person name="Kuo C.-H."/>
        </authorList>
    </citation>
    <scope>NUCLEOTIDE SEQUENCE [LARGE SCALE GENOMIC DNA]</scope>
    <source>
        <strain evidence="2 3">TABS-2</strain>
    </source>
</reference>
<gene>
    <name evidence="2" type="primary">cps</name>
    <name evidence="2" type="ORF">SHELI_v1c01030</name>
</gene>
<dbReference type="InterPro" id="IPR018247">
    <property type="entry name" value="EF_Hand_1_Ca_BS"/>
</dbReference>
<dbReference type="PANTHER" id="PTHR22916">
    <property type="entry name" value="GLYCOSYLTRANSFERASE"/>
    <property type="match status" value="1"/>
</dbReference>